<keyword evidence="2" id="KW-1185">Reference proteome</keyword>
<accession>A0A640VUH4</accession>
<dbReference type="EMBL" id="BLIV01000009">
    <property type="protein sequence ID" value="GFE52058.1"/>
    <property type="molecule type" value="Genomic_DNA"/>
</dbReference>
<evidence type="ECO:0000313" key="1">
    <source>
        <dbReference type="EMBL" id="GFE52058.1"/>
    </source>
</evidence>
<name>A0A640VUH4_9RHOB</name>
<organism evidence="1 2">
    <name type="scientific">Roseobacter cerasinus</name>
    <dbReference type="NCBI Taxonomy" id="2602289"/>
    <lineage>
        <taxon>Bacteria</taxon>
        <taxon>Pseudomonadati</taxon>
        <taxon>Pseudomonadota</taxon>
        <taxon>Alphaproteobacteria</taxon>
        <taxon>Rhodobacterales</taxon>
        <taxon>Roseobacteraceae</taxon>
        <taxon>Roseobacter</taxon>
    </lineage>
</organism>
<evidence type="ECO:0000313" key="2">
    <source>
        <dbReference type="Proteomes" id="UP000436522"/>
    </source>
</evidence>
<reference evidence="1 2" key="1">
    <citation type="submission" date="2019-12" db="EMBL/GenBank/DDBJ databases">
        <title>Roseobacter cerasinus sp. nov., isolated from seawater around aquaculture.</title>
        <authorList>
            <person name="Muramatsu S."/>
            <person name="Takabe Y."/>
            <person name="Mori K."/>
            <person name="Takaichi S."/>
            <person name="Hanada S."/>
        </authorList>
    </citation>
    <scope>NUCLEOTIDE SEQUENCE [LARGE SCALE GENOMIC DNA]</scope>
    <source>
        <strain evidence="1 2">AI77</strain>
    </source>
</reference>
<gene>
    <name evidence="1" type="ORF">So717_38110</name>
</gene>
<protein>
    <submittedName>
        <fullName evidence="1">Uncharacterized protein</fullName>
    </submittedName>
</protein>
<dbReference type="Proteomes" id="UP000436522">
    <property type="component" value="Unassembled WGS sequence"/>
</dbReference>
<sequence>MISGLAKAVAVAMALATAVPTLVWAQGRAGFIYECDMRTSKSNEFWISSKIGIVLLKDGSVVVSDGVSIHYPGGTAKAAVRENSDSTMRLDWRLEGGLAKSQGREFILLDAEYSATLDKASNQIRVRARLPEYRKRFSGSGTCKIRKK</sequence>
<proteinExistence type="predicted"/>
<dbReference type="AlphaFoldDB" id="A0A640VUH4"/>
<comment type="caution">
    <text evidence="1">The sequence shown here is derived from an EMBL/GenBank/DDBJ whole genome shotgun (WGS) entry which is preliminary data.</text>
</comment>